<gene>
    <name evidence="1" type="ORF">RM780_16015</name>
</gene>
<organism evidence="1 2">
    <name type="scientific">Streptomyces boetiae</name>
    <dbReference type="NCBI Taxonomy" id="3075541"/>
    <lineage>
        <taxon>Bacteria</taxon>
        <taxon>Bacillati</taxon>
        <taxon>Actinomycetota</taxon>
        <taxon>Actinomycetes</taxon>
        <taxon>Kitasatosporales</taxon>
        <taxon>Streptomycetaceae</taxon>
        <taxon>Streptomyces</taxon>
    </lineage>
</organism>
<evidence type="ECO:0000313" key="2">
    <source>
        <dbReference type="Proteomes" id="UP001183388"/>
    </source>
</evidence>
<dbReference type="RefSeq" id="WP_311631405.1">
    <property type="nucleotide sequence ID" value="NZ_JAVREN010000022.1"/>
</dbReference>
<keyword evidence="2" id="KW-1185">Reference proteome</keyword>
<dbReference type="Proteomes" id="UP001183388">
    <property type="component" value="Unassembled WGS sequence"/>
</dbReference>
<protein>
    <submittedName>
        <fullName evidence="1">Uncharacterized protein</fullName>
    </submittedName>
</protein>
<name>A0ABU2LAE1_9ACTN</name>
<accession>A0ABU2LAE1</accession>
<dbReference type="EMBL" id="JAVREN010000022">
    <property type="protein sequence ID" value="MDT0308456.1"/>
    <property type="molecule type" value="Genomic_DNA"/>
</dbReference>
<sequence>MSRAGTGPAEVPVRAVPGLTLALIGDEALRADGHPELCVRLVIEGIVHDPAGREPPERLEVRMSPRALRELIAQGRAAQRAQVVQARARAERDAALERSRAATAATDATDDARVDTGVLERVVMGLHRHRWPPGPPGQPAATTDDL</sequence>
<comment type="caution">
    <text evidence="1">The sequence shown here is derived from an EMBL/GenBank/DDBJ whole genome shotgun (WGS) entry which is preliminary data.</text>
</comment>
<proteinExistence type="predicted"/>
<evidence type="ECO:0000313" key="1">
    <source>
        <dbReference type="EMBL" id="MDT0308456.1"/>
    </source>
</evidence>
<reference evidence="2" key="1">
    <citation type="submission" date="2023-07" db="EMBL/GenBank/DDBJ databases">
        <title>30 novel species of actinomycetes from the DSMZ collection.</title>
        <authorList>
            <person name="Nouioui I."/>
        </authorList>
    </citation>
    <scope>NUCLEOTIDE SEQUENCE [LARGE SCALE GENOMIC DNA]</scope>
    <source>
        <strain evidence="2">DSM 44917</strain>
    </source>
</reference>